<accession>A0A0F9I3D4</accession>
<name>A0A0F9I3D4_9ZZZZ</name>
<comment type="caution">
    <text evidence="2">The sequence shown here is derived from an EMBL/GenBank/DDBJ whole genome shotgun (WGS) entry which is preliminary data.</text>
</comment>
<gene>
    <name evidence="2" type="ORF">LCGC14_1628400</name>
</gene>
<evidence type="ECO:0000313" key="2">
    <source>
        <dbReference type="EMBL" id="KKM22136.1"/>
    </source>
</evidence>
<organism evidence="2">
    <name type="scientific">marine sediment metagenome</name>
    <dbReference type="NCBI Taxonomy" id="412755"/>
    <lineage>
        <taxon>unclassified sequences</taxon>
        <taxon>metagenomes</taxon>
        <taxon>ecological metagenomes</taxon>
    </lineage>
</organism>
<dbReference type="InterPro" id="IPR036505">
    <property type="entry name" value="Amidase/PGRP_sf"/>
</dbReference>
<dbReference type="Pfam" id="PF01510">
    <property type="entry name" value="Amidase_2"/>
    <property type="match status" value="1"/>
</dbReference>
<protein>
    <recommendedName>
        <fullName evidence="1">N-acetylmuramoyl-L-alanine amidase domain-containing protein</fullName>
    </recommendedName>
</protein>
<dbReference type="InterPro" id="IPR002502">
    <property type="entry name" value="Amidase_domain"/>
</dbReference>
<feature type="domain" description="N-acetylmuramoyl-L-alanine amidase" evidence="1">
    <location>
        <begin position="24"/>
        <end position="151"/>
    </location>
</feature>
<dbReference type="GO" id="GO:0009253">
    <property type="term" value="P:peptidoglycan catabolic process"/>
    <property type="evidence" value="ECO:0007669"/>
    <property type="project" value="InterPro"/>
</dbReference>
<dbReference type="CDD" id="cd06583">
    <property type="entry name" value="PGRP"/>
    <property type="match status" value="1"/>
</dbReference>
<reference evidence="2" key="1">
    <citation type="journal article" date="2015" name="Nature">
        <title>Complex archaea that bridge the gap between prokaryotes and eukaryotes.</title>
        <authorList>
            <person name="Spang A."/>
            <person name="Saw J.H."/>
            <person name="Jorgensen S.L."/>
            <person name="Zaremba-Niedzwiedzka K."/>
            <person name="Martijn J."/>
            <person name="Lind A.E."/>
            <person name="van Eijk R."/>
            <person name="Schleper C."/>
            <person name="Guy L."/>
            <person name="Ettema T.J."/>
        </authorList>
    </citation>
    <scope>NUCLEOTIDE SEQUENCE</scope>
</reference>
<evidence type="ECO:0000259" key="1">
    <source>
        <dbReference type="Pfam" id="PF01510"/>
    </source>
</evidence>
<dbReference type="AlphaFoldDB" id="A0A0F9I3D4"/>
<sequence length="248" mass="27913">MTVIDVTKDYPIPLVWPRPAMDLKRVDGIAIHHTVTFFLSPSATVLEELAHIDMIHAYHKSKGWGGFAYHLISFPSGRVYLVVPLTQWGAHVHAENDHLHAVVVAGDFTARAPILAQQQGVAEGIRLIYTTLGRQVSIRPHRAWTATSCPGATWDQWVPGLTELVEEEDNMTPEQMAELKAFIKHQGLQRDKQHRAIEGLVRNQGLQRDKQHETLRELCGDGVFGLGDDDLLRIAKAVVDEQFRRLKD</sequence>
<proteinExistence type="predicted"/>
<dbReference type="GO" id="GO:0008745">
    <property type="term" value="F:N-acetylmuramoyl-L-alanine amidase activity"/>
    <property type="evidence" value="ECO:0007669"/>
    <property type="project" value="InterPro"/>
</dbReference>
<dbReference type="SUPFAM" id="SSF55846">
    <property type="entry name" value="N-acetylmuramoyl-L-alanine amidase-like"/>
    <property type="match status" value="1"/>
</dbReference>
<dbReference type="Gene3D" id="3.40.80.10">
    <property type="entry name" value="Peptidoglycan recognition protein-like"/>
    <property type="match status" value="1"/>
</dbReference>
<dbReference type="EMBL" id="LAZR01013399">
    <property type="protein sequence ID" value="KKM22136.1"/>
    <property type="molecule type" value="Genomic_DNA"/>
</dbReference>